<evidence type="ECO:0000313" key="2">
    <source>
        <dbReference type="Proteomes" id="UP001205105"/>
    </source>
</evidence>
<dbReference type="EMBL" id="JADXDR010000096">
    <property type="protein sequence ID" value="KAI7839625.1"/>
    <property type="molecule type" value="Genomic_DNA"/>
</dbReference>
<sequence>MITIMARGRFRNACSGAALAALTILAFIAPFAYAARQGAAETAPRWERARGLPPLQEPGLPLSFVLEDPHRTFGEYTGPEETFPNLAIDGASGVGLLSASVFDYNDYTGSMALYCTLDSGRNWAKISSHYISGIWMAGSHAAFAVGQLAPEYNSTEPTALLKWTRGKGWAVSLKLPKASKAAGIEVQQVAVTDGGRNAFVLGLLLWRKGEYLISEGPDGQYTQRVWRYSAATDTWAVVREDKTPDTGDIAYYSGKTWRLARKPAEREFVSRMHADGPGRAFIELKYYGVEFGQGFMEVWHFNGTAWVRKLEVPFYTPYEEDEPCIGSSAVAPGFALFASQGNCNSPQAQLWRWDGSLRPLTHDFDFTTQKPLSISLMDHHHIVRAASSKAAVFANWVDSGPSGACRLESKRWRGAGWKDVRPIQGLPDCDVHALVPAAGRRRCDWVQEQRCLPPGVSSPLGHQAHQCIHLPMPL</sequence>
<comment type="caution">
    <text evidence="1">The sequence shown here is derived from an EMBL/GenBank/DDBJ whole genome shotgun (WGS) entry which is preliminary data.</text>
</comment>
<name>A0AAD5DPM1_9CHLO</name>
<dbReference type="AlphaFoldDB" id="A0AAD5DPM1"/>
<protein>
    <submittedName>
        <fullName evidence="1">Uncharacterized protein</fullName>
    </submittedName>
</protein>
<reference evidence="1" key="1">
    <citation type="submission" date="2020-11" db="EMBL/GenBank/DDBJ databases">
        <title>Chlorella ohadii genome sequencing and assembly.</title>
        <authorList>
            <person name="Murik O."/>
            <person name="Treves H."/>
            <person name="Kedem I."/>
            <person name="Shotland Y."/>
            <person name="Kaplan A."/>
        </authorList>
    </citation>
    <scope>NUCLEOTIDE SEQUENCE</scope>
    <source>
        <strain evidence="1">1</strain>
    </source>
</reference>
<evidence type="ECO:0000313" key="1">
    <source>
        <dbReference type="EMBL" id="KAI7839625.1"/>
    </source>
</evidence>
<organism evidence="1 2">
    <name type="scientific">Chlorella ohadii</name>
    <dbReference type="NCBI Taxonomy" id="2649997"/>
    <lineage>
        <taxon>Eukaryota</taxon>
        <taxon>Viridiplantae</taxon>
        <taxon>Chlorophyta</taxon>
        <taxon>core chlorophytes</taxon>
        <taxon>Trebouxiophyceae</taxon>
        <taxon>Chlorellales</taxon>
        <taxon>Chlorellaceae</taxon>
        <taxon>Chlorella clade</taxon>
        <taxon>Chlorella</taxon>
    </lineage>
</organism>
<proteinExistence type="predicted"/>
<keyword evidence="2" id="KW-1185">Reference proteome</keyword>
<accession>A0AAD5DPM1</accession>
<gene>
    <name evidence="1" type="ORF">COHA_006625</name>
</gene>
<dbReference type="Proteomes" id="UP001205105">
    <property type="component" value="Unassembled WGS sequence"/>
</dbReference>